<dbReference type="Gene3D" id="3.30.230.10">
    <property type="match status" value="1"/>
</dbReference>
<proteinExistence type="predicted"/>
<dbReference type="RefSeq" id="YP_002049355.1">
    <property type="nucleotide sequence ID" value="NC_011087.1"/>
</dbReference>
<dbReference type="EMBL" id="CP000815">
    <property type="protein sequence ID" value="ACB43145.1"/>
    <property type="molecule type" value="Genomic_DNA"/>
</dbReference>
<dbReference type="SUPFAM" id="SSF54211">
    <property type="entry name" value="Ribosomal protein S5 domain 2-like"/>
    <property type="match status" value="1"/>
</dbReference>
<dbReference type="InterPro" id="IPR020568">
    <property type="entry name" value="Ribosomal_Su5_D2-typ_SF"/>
</dbReference>
<organism evidence="6">
    <name type="scientific">Paulinella chromatophora</name>
    <dbReference type="NCBI Taxonomy" id="39717"/>
    <lineage>
        <taxon>Eukaryota</taxon>
        <taxon>Sar</taxon>
        <taxon>Rhizaria</taxon>
        <taxon>Cercozoa</taxon>
        <taxon>Imbricatea</taxon>
        <taxon>Silicofilosea</taxon>
        <taxon>Euglyphida</taxon>
        <taxon>Paulinellidae</taxon>
        <taxon>Paulinella</taxon>
    </lineage>
</organism>
<evidence type="ECO:0000256" key="5">
    <source>
        <dbReference type="ARBA" id="ARBA00022884"/>
    </source>
</evidence>
<dbReference type="InterPro" id="IPR000100">
    <property type="entry name" value="RNase_P"/>
</dbReference>
<keyword evidence="1" id="KW-0819">tRNA processing</keyword>
<dbReference type="GO" id="GO:0000049">
    <property type="term" value="F:tRNA binding"/>
    <property type="evidence" value="ECO:0007669"/>
    <property type="project" value="InterPro"/>
</dbReference>
<keyword evidence="3" id="KW-0255">Endonuclease</keyword>
<dbReference type="GO" id="GO:0004526">
    <property type="term" value="F:ribonuclease P activity"/>
    <property type="evidence" value="ECO:0007669"/>
    <property type="project" value="InterPro"/>
</dbReference>
<dbReference type="AlphaFoldDB" id="B1X5C6"/>
<evidence type="ECO:0000313" key="6">
    <source>
        <dbReference type="EMBL" id="ACB43145.1"/>
    </source>
</evidence>
<keyword evidence="2" id="KW-0540">Nuclease</keyword>
<evidence type="ECO:0000256" key="3">
    <source>
        <dbReference type="ARBA" id="ARBA00022759"/>
    </source>
</evidence>
<dbReference type="InterPro" id="IPR014721">
    <property type="entry name" value="Ribsml_uS5_D2-typ_fold_subgr"/>
</dbReference>
<accession>B1X5C6</accession>
<name>B1X5C6_PAUCH</name>
<gene>
    <name evidence="6" type="ordered locus">PCC_0730</name>
</gene>
<evidence type="ECO:0000256" key="4">
    <source>
        <dbReference type="ARBA" id="ARBA00022801"/>
    </source>
</evidence>
<sequence length="141" mass="16350">MALSARLRLRGSRCFDYVYQRGLIYHGKWMSLRIIFERREYLSQKLQDLPASPFRCSVVVSTKVSKSSVRRNFLRRLLHEILQNNLCAINRDHANRNLDLNPRKFRSRWLILSLKPGSNNVSSLTLMGECISLLAKAGLES</sequence>
<dbReference type="SMR" id="B1X5C6"/>
<keyword evidence="5" id="KW-0694">RNA-binding</keyword>
<evidence type="ECO:0000256" key="1">
    <source>
        <dbReference type="ARBA" id="ARBA00022694"/>
    </source>
</evidence>
<keyword evidence="4" id="KW-0378">Hydrolase</keyword>
<dbReference type="GO" id="GO:0008033">
    <property type="term" value="P:tRNA processing"/>
    <property type="evidence" value="ECO:0007669"/>
    <property type="project" value="UniProtKB-KW"/>
</dbReference>
<geneLocation type="organellar chromatophore" evidence="6"/>
<protein>
    <submittedName>
        <fullName evidence="6">Bacterial ribonuclease P protein component of ribozyme</fullName>
    </submittedName>
</protein>
<dbReference type="Pfam" id="PF00825">
    <property type="entry name" value="Ribonuclease_P"/>
    <property type="match status" value="1"/>
</dbReference>
<reference evidence="6" key="1">
    <citation type="submission" date="2007-08" db="EMBL/GenBank/DDBJ databases">
        <authorList>
            <person name="Gloeckner G."/>
            <person name="Nowack E."/>
            <person name="Melkonian M."/>
        </authorList>
    </citation>
    <scope>NUCLEOTIDE SEQUENCE</scope>
</reference>
<evidence type="ECO:0000256" key="2">
    <source>
        <dbReference type="ARBA" id="ARBA00022722"/>
    </source>
</evidence>
<dbReference type="GeneID" id="6481767"/>
<keyword evidence="6" id="KW-0934">Plastid</keyword>
<reference evidence="6" key="2">
    <citation type="journal article" date="2008" name="Curr. Biol.">
        <title>Chromatophore genome sequence of Paulinella sheds light on acquisition of photosynthesis by eukaryotes.</title>
        <authorList>
            <person name="Nowack E.C.M."/>
            <person name="Melkonian M."/>
            <person name="Gloeckner G."/>
        </authorList>
    </citation>
    <scope>NUCLEOTIDE SEQUENCE [LARGE SCALE GENOMIC DNA]</scope>
</reference>